<gene>
    <name evidence="1" type="ORF">C7H19_13485</name>
</gene>
<dbReference type="AlphaFoldDB" id="A0A2T1LWE9"/>
<name>A0A2T1LWE9_9CHRO</name>
<sequence>MNEQYPLPDPEKVKQTVAKLRQTRLELQEFGIELEEIIALLEKNIREQRLKRIQKSKEILS</sequence>
<dbReference type="RefSeq" id="WP_106457404.1">
    <property type="nucleotide sequence ID" value="NZ_PXOH01000014.1"/>
</dbReference>
<dbReference type="EMBL" id="PXOH01000014">
    <property type="protein sequence ID" value="PSF36220.1"/>
    <property type="molecule type" value="Genomic_DNA"/>
</dbReference>
<protein>
    <submittedName>
        <fullName evidence="1">Uncharacterized protein</fullName>
    </submittedName>
</protein>
<organism evidence="1 2">
    <name type="scientific">Aphanothece hegewaldii CCALA 016</name>
    <dbReference type="NCBI Taxonomy" id="2107694"/>
    <lineage>
        <taxon>Bacteria</taxon>
        <taxon>Bacillati</taxon>
        <taxon>Cyanobacteriota</taxon>
        <taxon>Cyanophyceae</taxon>
        <taxon>Oscillatoriophycideae</taxon>
        <taxon>Chroococcales</taxon>
        <taxon>Aphanothecaceae</taxon>
        <taxon>Aphanothece</taxon>
    </lineage>
</organism>
<dbReference type="Proteomes" id="UP000239001">
    <property type="component" value="Unassembled WGS sequence"/>
</dbReference>
<keyword evidence="2" id="KW-1185">Reference proteome</keyword>
<reference evidence="1 2" key="2">
    <citation type="submission" date="2018-03" db="EMBL/GenBank/DDBJ databases">
        <authorList>
            <person name="Keele B.F."/>
        </authorList>
    </citation>
    <scope>NUCLEOTIDE SEQUENCE [LARGE SCALE GENOMIC DNA]</scope>
    <source>
        <strain evidence="1 2">CCALA 016</strain>
    </source>
</reference>
<comment type="caution">
    <text evidence="1">The sequence shown here is derived from an EMBL/GenBank/DDBJ whole genome shotgun (WGS) entry which is preliminary data.</text>
</comment>
<proteinExistence type="predicted"/>
<evidence type="ECO:0000313" key="2">
    <source>
        <dbReference type="Proteomes" id="UP000239001"/>
    </source>
</evidence>
<dbReference type="OrthoDB" id="464730at2"/>
<reference evidence="1 2" key="1">
    <citation type="submission" date="2018-03" db="EMBL/GenBank/DDBJ databases">
        <title>The ancient ancestry and fast evolution of plastids.</title>
        <authorList>
            <person name="Moore K.R."/>
            <person name="Magnabosco C."/>
            <person name="Momper L."/>
            <person name="Gold D.A."/>
            <person name="Bosak T."/>
            <person name="Fournier G.P."/>
        </authorList>
    </citation>
    <scope>NUCLEOTIDE SEQUENCE [LARGE SCALE GENOMIC DNA]</scope>
    <source>
        <strain evidence="1 2">CCALA 016</strain>
    </source>
</reference>
<evidence type="ECO:0000313" key="1">
    <source>
        <dbReference type="EMBL" id="PSF36220.1"/>
    </source>
</evidence>
<accession>A0A2T1LWE9</accession>